<proteinExistence type="predicted"/>
<organism evidence="1 2">
    <name type="scientific">Paenibacillus woosongensis</name>
    <dbReference type="NCBI Taxonomy" id="307580"/>
    <lineage>
        <taxon>Bacteria</taxon>
        <taxon>Bacillati</taxon>
        <taxon>Bacillota</taxon>
        <taxon>Bacilli</taxon>
        <taxon>Bacillales</taxon>
        <taxon>Paenibacillaceae</taxon>
        <taxon>Paenibacillus</taxon>
    </lineage>
</organism>
<name>A0ABQ4ML80_9BACL</name>
<dbReference type="Proteomes" id="UP000681290">
    <property type="component" value="Unassembled WGS sequence"/>
</dbReference>
<gene>
    <name evidence="1" type="ORF">J15TS10_05130</name>
</gene>
<evidence type="ECO:0000313" key="2">
    <source>
        <dbReference type="Proteomes" id="UP000681290"/>
    </source>
</evidence>
<dbReference type="EMBL" id="BOSM01000001">
    <property type="protein sequence ID" value="GIP56699.1"/>
    <property type="molecule type" value="Genomic_DNA"/>
</dbReference>
<dbReference type="RefSeq" id="WP_213588745.1">
    <property type="nucleotide sequence ID" value="NZ_BOSM01000001.1"/>
</dbReference>
<comment type="caution">
    <text evidence="1">The sequence shown here is derived from an EMBL/GenBank/DDBJ whole genome shotgun (WGS) entry which is preliminary data.</text>
</comment>
<reference evidence="1 2" key="1">
    <citation type="submission" date="2021-03" db="EMBL/GenBank/DDBJ databases">
        <title>Antimicrobial resistance genes in bacteria isolated from Japanese honey, and their potential for conferring macrolide and lincosamide resistance in the American foulbrood pathogen Paenibacillus larvae.</title>
        <authorList>
            <person name="Okamoto M."/>
            <person name="Kumagai M."/>
            <person name="Kanamori H."/>
            <person name="Takamatsu D."/>
        </authorList>
    </citation>
    <scope>NUCLEOTIDE SEQUENCE [LARGE SCALE GENOMIC DNA]</scope>
    <source>
        <strain evidence="1 2">J15TS10</strain>
    </source>
</reference>
<accession>A0ABQ4ML80</accession>
<keyword evidence="2" id="KW-1185">Reference proteome</keyword>
<evidence type="ECO:0000313" key="1">
    <source>
        <dbReference type="EMBL" id="GIP56699.1"/>
    </source>
</evidence>
<sequence length="253" mass="28888">MKKLIALFLIIVLGTTALIITIHGLSVPMKTAMTSSVEAESSEEAIPDMLTIKDENGHHLDLVIKDIPVYRAYLESQADIKTEMERTQFEVLHIPTEGHFILLKYNCGNKQCSTILVKKTDSKITSVALATGIFQDYKISPEEKEVLLKYGFNEGGEIVRHILITVDLLKMKVVPFESSELAKEYMDKPTWPIVNYQWIDHNRFMIELPDLESSEFETAKSWYASSEKKTKKVEVTIDKKKILDSYNAIEKEK</sequence>
<protein>
    <submittedName>
        <fullName evidence="1">Uncharacterized protein</fullName>
    </submittedName>
</protein>